<dbReference type="RefSeq" id="WP_074239653.1">
    <property type="nucleotide sequence ID" value="NZ_FSRA01000001.1"/>
</dbReference>
<dbReference type="Proteomes" id="UP000185003">
    <property type="component" value="Unassembled WGS sequence"/>
</dbReference>
<accession>A0A1N6G6Q0</accession>
<gene>
    <name evidence="3" type="ORF">SAMN04488055_2609</name>
</gene>
<reference evidence="4" key="1">
    <citation type="submission" date="2016-11" db="EMBL/GenBank/DDBJ databases">
        <authorList>
            <person name="Varghese N."/>
            <person name="Submissions S."/>
        </authorList>
    </citation>
    <scope>NUCLEOTIDE SEQUENCE [LARGE SCALE GENOMIC DNA]</scope>
    <source>
        <strain evidence="4">DSM 24787</strain>
    </source>
</reference>
<feature type="signal peptide" evidence="2">
    <location>
        <begin position="1"/>
        <end position="24"/>
    </location>
</feature>
<name>A0A1N6G6Q0_9BACT</name>
<sequence>MKKNILALVAVVAAVTLSSFTTQRAVSYFLVYDVVGLDDQAEVASYTSQELVQPAFEDGTGVLNWIRVEDTSLSNAIEDNELATALSAYDTGTAGTLDDQIDSPSGDYDVKDL</sequence>
<evidence type="ECO:0000256" key="2">
    <source>
        <dbReference type="SAM" id="SignalP"/>
    </source>
</evidence>
<organism evidence="3 4">
    <name type="scientific">Chitinophaga niabensis</name>
    <dbReference type="NCBI Taxonomy" id="536979"/>
    <lineage>
        <taxon>Bacteria</taxon>
        <taxon>Pseudomonadati</taxon>
        <taxon>Bacteroidota</taxon>
        <taxon>Chitinophagia</taxon>
        <taxon>Chitinophagales</taxon>
        <taxon>Chitinophagaceae</taxon>
        <taxon>Chitinophaga</taxon>
    </lineage>
</organism>
<evidence type="ECO:0000313" key="3">
    <source>
        <dbReference type="EMBL" id="SIO03177.1"/>
    </source>
</evidence>
<proteinExistence type="predicted"/>
<evidence type="ECO:0000313" key="4">
    <source>
        <dbReference type="Proteomes" id="UP000185003"/>
    </source>
</evidence>
<dbReference type="EMBL" id="FSRA01000001">
    <property type="protein sequence ID" value="SIO03177.1"/>
    <property type="molecule type" value="Genomic_DNA"/>
</dbReference>
<protein>
    <submittedName>
        <fullName evidence="3">Uncharacterized protein</fullName>
    </submittedName>
</protein>
<keyword evidence="4" id="KW-1185">Reference proteome</keyword>
<feature type="region of interest" description="Disordered" evidence="1">
    <location>
        <begin position="93"/>
        <end position="113"/>
    </location>
</feature>
<feature type="chain" id="PRO_5012319930" evidence="2">
    <location>
        <begin position="25"/>
        <end position="113"/>
    </location>
</feature>
<dbReference type="STRING" id="536979.SAMN04488055_2609"/>
<evidence type="ECO:0000256" key="1">
    <source>
        <dbReference type="SAM" id="MobiDB-lite"/>
    </source>
</evidence>
<keyword evidence="2" id="KW-0732">Signal</keyword>
<dbReference type="AlphaFoldDB" id="A0A1N6G6Q0"/>